<dbReference type="PANTHER" id="PTHR16165">
    <property type="entry name" value="NXPE FAMILY MEMBER"/>
    <property type="match status" value="1"/>
</dbReference>
<dbReference type="EMBL" id="MU827819">
    <property type="protein sequence ID" value="KAJ7322779.1"/>
    <property type="molecule type" value="Genomic_DNA"/>
</dbReference>
<evidence type="ECO:0000256" key="1">
    <source>
        <dbReference type="SAM" id="MobiDB-lite"/>
    </source>
</evidence>
<sequence length="563" mass="65594">MQMMVSTIKKLFCCCILVSAAFVTRELYRCEFLLPSSSLETTLDQLPRDQFPRDQLPRDQLPRDQLPRDQLPRDQLQHDQLPRGQLPREHLPRDQLPRDRDSFLSDWCRLQRSRVDWKGLLGNCRNKMAWKQREVNYILNRTDANKSFIARWDIKPKGEFSRFYIQTVTRKGVLKRTGGDSWRVYIRQGPASLAPMVIDQDDGTYEVMFLALESGTYAAQVFLDYTLCDGFRDPPEDWYIRGDIQGHKQEPGMLGYIYDDFIKAPLQGGITVEFDIKDSSKTNGFFKYIQPLLNGTGQAGLSQLSCDIECSLLWNGFGRWVNNSWKPYIPEDIYNQKHVDSENTKLQTLMIYGDSVGVHYHSLASRRPLCRKMFHKCNKKYMWTYDASWQGNDSKYFNQSIVLDEIKHVFRNPPMRGNRSVFLFNVGIHYPISLNFTTYQLLIDNIAKMLTQETGTEGKERVLSGQALSIWRSNTAIEAEYLTKFFPQFNFTEWRFHTNPRSQLFHKYATSAMCMTGTPVLDMYPLTAAWPNGTRDSVHYTDKAIEPAIRVLERYLAEYLLKS</sequence>
<reference evidence="3" key="1">
    <citation type="submission" date="2023-01" db="EMBL/GenBank/DDBJ databases">
        <title>Genome assembly of the deep-sea coral Lophelia pertusa.</title>
        <authorList>
            <person name="Herrera S."/>
            <person name="Cordes E."/>
        </authorList>
    </citation>
    <scope>NUCLEOTIDE SEQUENCE</scope>
    <source>
        <strain evidence="3">USNM1676648</strain>
        <tissue evidence="3">Polyp</tissue>
    </source>
</reference>
<dbReference type="InterPro" id="IPR013783">
    <property type="entry name" value="Ig-like_fold"/>
</dbReference>
<dbReference type="SUPFAM" id="SSF81296">
    <property type="entry name" value="E set domains"/>
    <property type="match status" value="1"/>
</dbReference>
<accession>A0A9X0CD01</accession>
<protein>
    <submittedName>
        <fullName evidence="3">Uncharacterized protein</fullName>
    </submittedName>
</protein>
<name>A0A9X0CD01_9CNID</name>
<evidence type="ECO:0000313" key="4">
    <source>
        <dbReference type="Proteomes" id="UP001163046"/>
    </source>
</evidence>
<proteinExistence type="predicted"/>
<dbReference type="InterPro" id="IPR014756">
    <property type="entry name" value="Ig_E-set"/>
</dbReference>
<feature type="chain" id="PRO_5040827119" evidence="2">
    <location>
        <begin position="21"/>
        <end position="563"/>
    </location>
</feature>
<feature type="signal peptide" evidence="2">
    <location>
        <begin position="1"/>
        <end position="20"/>
    </location>
</feature>
<keyword evidence="4" id="KW-1185">Reference proteome</keyword>
<dbReference type="Proteomes" id="UP001163046">
    <property type="component" value="Unassembled WGS sequence"/>
</dbReference>
<comment type="caution">
    <text evidence="3">The sequence shown here is derived from an EMBL/GenBank/DDBJ whole genome shotgun (WGS) entry which is preliminary data.</text>
</comment>
<evidence type="ECO:0000313" key="3">
    <source>
        <dbReference type="EMBL" id="KAJ7322779.1"/>
    </source>
</evidence>
<dbReference type="Gene3D" id="2.60.40.10">
    <property type="entry name" value="Immunoglobulins"/>
    <property type="match status" value="1"/>
</dbReference>
<dbReference type="AlphaFoldDB" id="A0A9X0CD01"/>
<evidence type="ECO:0000256" key="2">
    <source>
        <dbReference type="SAM" id="SignalP"/>
    </source>
</evidence>
<dbReference type="PANTHER" id="PTHR16165:SF5">
    <property type="entry name" value="NXPE FAMILY MEMBER 3"/>
    <property type="match status" value="1"/>
</dbReference>
<gene>
    <name evidence="3" type="ORF">OS493_032963</name>
</gene>
<keyword evidence="2" id="KW-0732">Signal</keyword>
<dbReference type="OrthoDB" id="5950581at2759"/>
<organism evidence="3 4">
    <name type="scientific">Desmophyllum pertusum</name>
    <dbReference type="NCBI Taxonomy" id="174260"/>
    <lineage>
        <taxon>Eukaryota</taxon>
        <taxon>Metazoa</taxon>
        <taxon>Cnidaria</taxon>
        <taxon>Anthozoa</taxon>
        <taxon>Hexacorallia</taxon>
        <taxon>Scleractinia</taxon>
        <taxon>Caryophylliina</taxon>
        <taxon>Caryophylliidae</taxon>
        <taxon>Desmophyllum</taxon>
    </lineage>
</organism>
<feature type="region of interest" description="Disordered" evidence="1">
    <location>
        <begin position="47"/>
        <end position="97"/>
    </location>
</feature>